<proteinExistence type="inferred from homology"/>
<dbReference type="PANTHER" id="PTHR36445">
    <property type="entry name" value="GTP CYCLOHYDROLASE MPTA"/>
    <property type="match status" value="1"/>
</dbReference>
<sequence length="314" mass="35889">MQKEQLVNRSNRVASDALIMPDKAERLRLFGSVDPIQGDKPVRKEDMQDLQNSKNDFLFELQQVGIDQVKYPLDIISAKDPEKLSSIGNFRLTTSLDRESKGINMSRLMEQLQKSRGEGLSDRIPDLIALTQQMAEQMNQPKAELKVTYPWFYERSAPVTGMSGLNHSLATVHVLWEAGKSPVLRTGLHIQITTLCPCSKEISEYSAHNQRGLLRIQVQGDPGEALPGYWKEELLNVAESNASSCLYPVLKRPDEKRVTERAYENPRFVEDIVRLVAADLYEKHWVRKFKVDCRNEESIHQHDAVARIVYDKSR</sequence>
<comment type="pathway">
    <text evidence="2">Cofactor biosynthesis; 7,8-dihydroneopterin triphosphate biosynthesis; 7,8-dihydroneopterin triphosphate from GTP: step 1/1.</text>
</comment>
<feature type="site" description="May be catalytically important" evidence="2">
    <location>
        <position position="196"/>
    </location>
</feature>
<evidence type="ECO:0000256" key="1">
    <source>
        <dbReference type="ARBA" id="ARBA00022801"/>
    </source>
</evidence>
<gene>
    <name evidence="2 3" type="primary">folE2</name>
    <name evidence="3" type="ORF">P5G61_25175</name>
</gene>
<dbReference type="GO" id="GO:0003934">
    <property type="term" value="F:GTP cyclohydrolase I activity"/>
    <property type="evidence" value="ECO:0007669"/>
    <property type="project" value="UniProtKB-EC"/>
</dbReference>
<organism evidence="3 4">
    <name type="scientific">Paenibacillus vandeheii</name>
    <dbReference type="NCBI Taxonomy" id="3035917"/>
    <lineage>
        <taxon>Bacteria</taxon>
        <taxon>Bacillati</taxon>
        <taxon>Bacillota</taxon>
        <taxon>Bacilli</taxon>
        <taxon>Bacillales</taxon>
        <taxon>Paenibacillaceae</taxon>
        <taxon>Paenibacillus</taxon>
    </lineage>
</organism>
<comment type="catalytic activity">
    <reaction evidence="2">
        <text>GTP + H2O = 7,8-dihydroneopterin 3'-triphosphate + formate + H(+)</text>
        <dbReference type="Rhea" id="RHEA:17473"/>
        <dbReference type="ChEBI" id="CHEBI:15377"/>
        <dbReference type="ChEBI" id="CHEBI:15378"/>
        <dbReference type="ChEBI" id="CHEBI:15740"/>
        <dbReference type="ChEBI" id="CHEBI:37565"/>
        <dbReference type="ChEBI" id="CHEBI:58462"/>
        <dbReference type="EC" id="3.5.4.16"/>
    </reaction>
</comment>
<dbReference type="HAMAP" id="MF_01527_B">
    <property type="entry name" value="GTP_cyclohydrol_B"/>
    <property type="match status" value="1"/>
</dbReference>
<dbReference type="Pfam" id="PF02649">
    <property type="entry name" value="GCHY-1"/>
    <property type="match status" value="1"/>
</dbReference>
<dbReference type="EC" id="3.5.4.16" evidence="2"/>
<evidence type="ECO:0000313" key="4">
    <source>
        <dbReference type="Proteomes" id="UP001174205"/>
    </source>
</evidence>
<dbReference type="InterPro" id="IPR022838">
    <property type="entry name" value="GTP_cyclohydrolase_FolE2"/>
</dbReference>
<keyword evidence="1 2" id="KW-0378">Hydrolase</keyword>
<dbReference type="RefSeq" id="WP_301248952.1">
    <property type="nucleotide sequence ID" value="NZ_JAROCD010000014.1"/>
</dbReference>
<protein>
    <recommendedName>
        <fullName evidence="2">GTP cyclohydrolase FolE2</fullName>
        <ecNumber evidence="2">3.5.4.16</ecNumber>
    </recommendedName>
</protein>
<dbReference type="Proteomes" id="UP001174205">
    <property type="component" value="Unassembled WGS sequence"/>
</dbReference>
<dbReference type="Gene3D" id="3.10.270.10">
    <property type="entry name" value="Urate Oxidase"/>
    <property type="match status" value="1"/>
</dbReference>
<name>A0ABT8JI88_9BACL</name>
<comment type="function">
    <text evidence="2">Converts GTP to 7,8-dihydroneopterin triphosphate.</text>
</comment>
<evidence type="ECO:0000256" key="2">
    <source>
        <dbReference type="HAMAP-Rule" id="MF_01527"/>
    </source>
</evidence>
<evidence type="ECO:0000313" key="3">
    <source>
        <dbReference type="EMBL" id="MDN4604543.1"/>
    </source>
</evidence>
<comment type="similarity">
    <text evidence="2">Belongs to the GTP cyclohydrolase IV family.</text>
</comment>
<accession>A0ABT8JI88</accession>
<dbReference type="InterPro" id="IPR003801">
    <property type="entry name" value="GTP_cyclohydrolase_FolE2/MptA"/>
</dbReference>
<dbReference type="EMBL" id="JAROCD010000014">
    <property type="protein sequence ID" value="MDN4604543.1"/>
    <property type="molecule type" value="Genomic_DNA"/>
</dbReference>
<keyword evidence="4" id="KW-1185">Reference proteome</keyword>
<dbReference type="NCBIfam" id="NF010200">
    <property type="entry name" value="PRK13674.1-1"/>
    <property type="match status" value="1"/>
</dbReference>
<comment type="caution">
    <text evidence="3">The sequence shown here is derived from an EMBL/GenBank/DDBJ whole genome shotgun (WGS) entry which is preliminary data.</text>
</comment>
<reference evidence="3" key="1">
    <citation type="submission" date="2023-03" db="EMBL/GenBank/DDBJ databases">
        <title>MT1 and MT2 Draft Genomes of Novel Species.</title>
        <authorList>
            <person name="Venkateswaran K."/>
        </authorList>
    </citation>
    <scope>NUCLEOTIDE SEQUENCE</scope>
    <source>
        <strain evidence="3">F6_3S_P_1C</strain>
    </source>
</reference>
<dbReference type="PANTHER" id="PTHR36445:SF1">
    <property type="entry name" value="GTP CYCLOHYDROLASE MPTA"/>
    <property type="match status" value="1"/>
</dbReference>